<dbReference type="InterPro" id="IPR021848">
    <property type="entry name" value="HODM_asu-like"/>
</dbReference>
<dbReference type="AlphaFoldDB" id="A0A379JQ36"/>
<reference evidence="1 2" key="1">
    <citation type="submission" date="2018-06" db="EMBL/GenBank/DDBJ databases">
        <authorList>
            <consortium name="Pathogen Informatics"/>
            <person name="Doyle S."/>
        </authorList>
    </citation>
    <scope>NUCLEOTIDE SEQUENCE [LARGE SCALE GENOMIC DNA]</scope>
    <source>
        <strain evidence="1 2">NCTC10692</strain>
    </source>
</reference>
<dbReference type="RefSeq" id="WP_074856437.1">
    <property type="nucleotide sequence ID" value="NZ_FNZC01000012.1"/>
</dbReference>
<gene>
    <name evidence="1" type="ORF">NCTC10692_01175</name>
</gene>
<evidence type="ECO:0000313" key="2">
    <source>
        <dbReference type="Proteomes" id="UP000255303"/>
    </source>
</evidence>
<protein>
    <submittedName>
        <fullName evidence="1">Protein of uncharacterized function (DUF3445)</fullName>
    </submittedName>
</protein>
<dbReference type="EMBL" id="UGUV01000002">
    <property type="protein sequence ID" value="SUD50747.1"/>
    <property type="molecule type" value="Genomic_DNA"/>
</dbReference>
<dbReference type="Pfam" id="PF11927">
    <property type="entry name" value="HODM_asu-like"/>
    <property type="match status" value="1"/>
</dbReference>
<organism evidence="1 2">
    <name type="scientific">Ectopseudomonas oleovorans</name>
    <name type="common">Pseudomonas oleovorans</name>
    <dbReference type="NCBI Taxonomy" id="301"/>
    <lineage>
        <taxon>Bacteria</taxon>
        <taxon>Pseudomonadati</taxon>
        <taxon>Pseudomonadota</taxon>
        <taxon>Gammaproteobacteria</taxon>
        <taxon>Pseudomonadales</taxon>
        <taxon>Pseudomonadaceae</taxon>
        <taxon>Ectopseudomonas</taxon>
    </lineage>
</organism>
<name>A0A379JQ36_ECTOL</name>
<evidence type="ECO:0000313" key="1">
    <source>
        <dbReference type="EMBL" id="SUD50747.1"/>
    </source>
</evidence>
<dbReference type="Proteomes" id="UP000255303">
    <property type="component" value="Unassembled WGS sequence"/>
</dbReference>
<accession>A0A379JQ36</accession>
<proteinExistence type="predicted"/>
<sequence>MNTAFKTKETYRDDYSYRNSREAVLRLPFPYPEDEYMYSMNLEPHVSVGEGAMKAALDIDEHYISECAERAKALEEHPGFHYASLPHMMEAQWDVLELIMESYARNFPEHFSLEKNGSQWRWVNRLLGLDQSFIFGDPSTLPLEPLEYITRQAQGEFVVLEERDNTLYIGAGMATQRADYSLRFNLGMSFMEFHGPVPKVQELGVLDRALKFLLRLRAGHPVRRVNWSVTVHPRLETSAETLPDWAPDRTIVTAQNAGELVNLRIELQPLHRLPRSNAILFPIRTYLVSLAELAEFAPQWAKRMHRVLKTLDQQLVDYKGFTRYRDASVAWLSQYDDGLPVDAEHPEKPLSR</sequence>